<organism evidence="4 5">
    <name type="scientific">Schizophyllum amplum</name>
    <dbReference type="NCBI Taxonomy" id="97359"/>
    <lineage>
        <taxon>Eukaryota</taxon>
        <taxon>Fungi</taxon>
        <taxon>Dikarya</taxon>
        <taxon>Basidiomycota</taxon>
        <taxon>Agaricomycotina</taxon>
        <taxon>Agaricomycetes</taxon>
        <taxon>Agaricomycetidae</taxon>
        <taxon>Agaricales</taxon>
        <taxon>Schizophyllaceae</taxon>
        <taxon>Schizophyllum</taxon>
    </lineage>
</organism>
<evidence type="ECO:0000256" key="1">
    <source>
        <dbReference type="SAM" id="MobiDB-lite"/>
    </source>
</evidence>
<dbReference type="InterPro" id="IPR045340">
    <property type="entry name" value="DUF6533"/>
</dbReference>
<keyword evidence="2" id="KW-0812">Transmembrane</keyword>
<keyword evidence="2" id="KW-0472">Membrane</keyword>
<feature type="domain" description="DUF6533" evidence="3">
    <location>
        <begin position="16"/>
        <end position="62"/>
    </location>
</feature>
<feature type="transmembrane region" description="Helical" evidence="2">
    <location>
        <begin position="244"/>
        <end position="264"/>
    </location>
</feature>
<accession>A0A550CZ80</accession>
<dbReference type="EMBL" id="VDMD01000001">
    <property type="protein sequence ID" value="TRM70088.1"/>
    <property type="molecule type" value="Genomic_DNA"/>
</dbReference>
<sequence length="337" mass="37609">MSLLGGYNVQSAISYAAGIILLCEHLDTVTFEARWIWRNLPRWESFNAIKLVYLCARYFGIASQILSIVVVTRIYRVDGPSIYGCSMWIWIQFAGQYVLWTCLEALLMLRVYALYSRSSFMGYFLSAFLVFEAVIAGYITFSRTSQSYQLPVPSYLFAIDEGACLHDVSTGIPYQVIYFGVVQISAQILILGLTLARCIPALRVHHSLNRLLYRLIKDGFISFVVIMGLIFTPLSAYFTGKATILYSQPIANAVVALTTCRLIIRIQTMDSQDDSEEERQPSGVELTSAVSSNFEETGTDWGSMYNAAPSSSNHAGPSTPGGREQRAGHERRVAWAS</sequence>
<dbReference type="Pfam" id="PF20151">
    <property type="entry name" value="DUF6533"/>
    <property type="match status" value="1"/>
</dbReference>
<feature type="transmembrane region" description="Helical" evidence="2">
    <location>
        <begin position="87"/>
        <end position="109"/>
    </location>
</feature>
<evidence type="ECO:0000259" key="3">
    <source>
        <dbReference type="Pfam" id="PF20151"/>
    </source>
</evidence>
<evidence type="ECO:0000256" key="2">
    <source>
        <dbReference type="SAM" id="Phobius"/>
    </source>
</evidence>
<dbReference type="AlphaFoldDB" id="A0A550CZ80"/>
<feature type="compositionally biased region" description="Basic and acidic residues" evidence="1">
    <location>
        <begin position="323"/>
        <end position="337"/>
    </location>
</feature>
<feature type="region of interest" description="Disordered" evidence="1">
    <location>
        <begin position="295"/>
        <end position="337"/>
    </location>
</feature>
<name>A0A550CZ80_9AGAR</name>
<feature type="transmembrane region" description="Helical" evidence="2">
    <location>
        <begin position="51"/>
        <end position="75"/>
    </location>
</feature>
<keyword evidence="2" id="KW-1133">Transmembrane helix</keyword>
<reference evidence="4 5" key="1">
    <citation type="journal article" date="2019" name="New Phytol.">
        <title>Comparative genomics reveals unique wood-decay strategies and fruiting body development in the Schizophyllaceae.</title>
        <authorList>
            <person name="Almasi E."/>
            <person name="Sahu N."/>
            <person name="Krizsan K."/>
            <person name="Balint B."/>
            <person name="Kovacs G.M."/>
            <person name="Kiss B."/>
            <person name="Cseklye J."/>
            <person name="Drula E."/>
            <person name="Henrissat B."/>
            <person name="Nagy I."/>
            <person name="Chovatia M."/>
            <person name="Adam C."/>
            <person name="LaButti K."/>
            <person name="Lipzen A."/>
            <person name="Riley R."/>
            <person name="Grigoriev I.V."/>
            <person name="Nagy L.G."/>
        </authorList>
    </citation>
    <scope>NUCLEOTIDE SEQUENCE [LARGE SCALE GENOMIC DNA]</scope>
    <source>
        <strain evidence="4 5">NL-1724</strain>
    </source>
</reference>
<evidence type="ECO:0000313" key="4">
    <source>
        <dbReference type="EMBL" id="TRM70088.1"/>
    </source>
</evidence>
<dbReference type="Proteomes" id="UP000320762">
    <property type="component" value="Unassembled WGS sequence"/>
</dbReference>
<protein>
    <recommendedName>
        <fullName evidence="3">DUF6533 domain-containing protein</fullName>
    </recommendedName>
</protein>
<feature type="transmembrane region" description="Helical" evidence="2">
    <location>
        <begin position="121"/>
        <end position="141"/>
    </location>
</feature>
<gene>
    <name evidence="4" type="ORF">BD626DRAFT_563776</name>
</gene>
<feature type="transmembrane region" description="Helical" evidence="2">
    <location>
        <begin position="220"/>
        <end position="238"/>
    </location>
</feature>
<keyword evidence="5" id="KW-1185">Reference proteome</keyword>
<feature type="transmembrane region" description="Helical" evidence="2">
    <location>
        <begin position="176"/>
        <end position="199"/>
    </location>
</feature>
<comment type="caution">
    <text evidence="4">The sequence shown here is derived from an EMBL/GenBank/DDBJ whole genome shotgun (WGS) entry which is preliminary data.</text>
</comment>
<proteinExistence type="predicted"/>
<dbReference type="OrthoDB" id="3020506at2759"/>
<evidence type="ECO:0000313" key="5">
    <source>
        <dbReference type="Proteomes" id="UP000320762"/>
    </source>
</evidence>